<sequence length="532" mass="62306">SHSMDLPTCEIQNLGEIADLVTSVRRSRVRKEKLAEALKKEGYIPKLLQLFQVCENLKDTKALHLLFDIVRGILYLDEATLFEVMFSDECVLDVFGCLEYDPCLTQPEKHREFLFEIAKLQEAIPVKDQELQKKICKMSWARYIRNIILPNPSDFEEGFLSTLTSFIRCSKEEILSLLQKDEAFLLEIFAQLKDEATADERRCELMNFFKEFCAFSLALRTKRDEFLNMLTKLEILPTLEILLGMKNLQVRSTATDILSYLLYFKPSMVQDFAMQEALQSDKGTQLLILIIEQMICHPDPGFGGDNQFMEILCTLIDPENMLDRFSRLEIFAFLDFFYDGCIDILTAPLLAHTSGGSFKKDYSFLWYNLRHSFFLADDYQTAEMLASILELLSFCVKRHKYHMKKYVIKKDLLERVLVLLKSKHKFLALCALRFMRKIIGLKDDLYNHYITMKNLFEPVVNALLDNRTRYNMLNSALLELFEFIRVEDIQDLIAHIVENFSDTLESIKYVHTFQEMKTRYEQGKNRKNQKQN</sequence>
<name>A0A851CSE9_CALVR</name>
<feature type="domain" description="Serine/threonine-protein phosphatase 4 regulatory subunit 3-like central" evidence="1">
    <location>
        <begin position="16"/>
        <end position="522"/>
    </location>
</feature>
<proteinExistence type="predicted"/>
<dbReference type="SUPFAM" id="SSF48371">
    <property type="entry name" value="ARM repeat"/>
    <property type="match status" value="1"/>
</dbReference>
<keyword evidence="3" id="KW-1185">Reference proteome</keyword>
<feature type="non-terminal residue" evidence="2">
    <location>
        <position position="1"/>
    </location>
</feature>
<dbReference type="InterPro" id="IPR051137">
    <property type="entry name" value="PP4R3-like"/>
</dbReference>
<dbReference type="InterPro" id="IPR016024">
    <property type="entry name" value="ARM-type_fold"/>
</dbReference>
<organism evidence="2 3">
    <name type="scientific">Calyptomena viridis</name>
    <name type="common">Lesser green broadbill</name>
    <dbReference type="NCBI Taxonomy" id="135972"/>
    <lineage>
        <taxon>Eukaryota</taxon>
        <taxon>Metazoa</taxon>
        <taxon>Chordata</taxon>
        <taxon>Craniata</taxon>
        <taxon>Vertebrata</taxon>
        <taxon>Euteleostomi</taxon>
        <taxon>Archelosauria</taxon>
        <taxon>Archosauria</taxon>
        <taxon>Dinosauria</taxon>
        <taxon>Saurischia</taxon>
        <taxon>Theropoda</taxon>
        <taxon>Coelurosauria</taxon>
        <taxon>Aves</taxon>
        <taxon>Neognathae</taxon>
        <taxon>Neoaves</taxon>
        <taxon>Telluraves</taxon>
        <taxon>Australaves</taxon>
        <taxon>Passeriformes</taxon>
        <taxon>Eurylaimidae</taxon>
        <taxon>Calyptomena</taxon>
    </lineage>
</organism>
<dbReference type="GO" id="GO:0072542">
    <property type="term" value="F:protein phosphatase activator activity"/>
    <property type="evidence" value="ECO:0007669"/>
    <property type="project" value="TreeGrafter"/>
</dbReference>
<evidence type="ECO:0000259" key="1">
    <source>
        <dbReference type="Pfam" id="PF04802"/>
    </source>
</evidence>
<comment type="caution">
    <text evidence="2">The sequence shown here is derived from an EMBL/GenBank/DDBJ whole genome shotgun (WGS) entry which is preliminary data.</text>
</comment>
<dbReference type="Pfam" id="PF04802">
    <property type="entry name" value="PP4R3"/>
    <property type="match status" value="1"/>
</dbReference>
<dbReference type="GO" id="GO:0006974">
    <property type="term" value="P:DNA damage response"/>
    <property type="evidence" value="ECO:0007669"/>
    <property type="project" value="TreeGrafter"/>
</dbReference>
<dbReference type="GO" id="GO:0005654">
    <property type="term" value="C:nucleoplasm"/>
    <property type="evidence" value="ECO:0007669"/>
    <property type="project" value="TreeGrafter"/>
</dbReference>
<dbReference type="PANTHER" id="PTHR23318">
    <property type="entry name" value="ATP SYNTHASE GAMMA-RELATED"/>
    <property type="match status" value="1"/>
</dbReference>
<dbReference type="EMBL" id="WEIV01023927">
    <property type="protein sequence ID" value="NWI58597.1"/>
    <property type="molecule type" value="Genomic_DNA"/>
</dbReference>
<evidence type="ECO:0000313" key="2">
    <source>
        <dbReference type="EMBL" id="NWI58597.1"/>
    </source>
</evidence>
<dbReference type="AlphaFoldDB" id="A0A851CSE9"/>
<accession>A0A851CSE9</accession>
<dbReference type="Proteomes" id="UP000642973">
    <property type="component" value="Unassembled WGS sequence"/>
</dbReference>
<dbReference type="PANTHER" id="PTHR23318:SF18">
    <property type="entry name" value="SERINE_THREONINE-PROTEIN PHOSPHATASE 4 REGULATORY SUBUNIT 3B"/>
    <property type="match status" value="1"/>
</dbReference>
<protein>
    <submittedName>
        <fullName evidence="2">P4R3B phosphatase</fullName>
    </submittedName>
</protein>
<reference evidence="2" key="1">
    <citation type="submission" date="2019-10" db="EMBL/GenBank/DDBJ databases">
        <title>Bird 10,000 Genomes (B10K) Project - Family phase.</title>
        <authorList>
            <person name="Zhang G."/>
        </authorList>
    </citation>
    <scope>NUCLEOTIDE SEQUENCE</scope>
    <source>
        <strain evidence="2">B10K-DU-002-55</strain>
        <tissue evidence="2">Muscle</tissue>
    </source>
</reference>
<dbReference type="InterPro" id="IPR006887">
    <property type="entry name" value="P4R3-like_central_dom"/>
</dbReference>
<feature type="non-terminal residue" evidence="2">
    <location>
        <position position="532"/>
    </location>
</feature>
<evidence type="ECO:0000313" key="3">
    <source>
        <dbReference type="Proteomes" id="UP000642973"/>
    </source>
</evidence>
<dbReference type="GO" id="GO:0030289">
    <property type="term" value="C:protein phosphatase 4 complex"/>
    <property type="evidence" value="ECO:0007669"/>
    <property type="project" value="TreeGrafter"/>
</dbReference>
<gene>
    <name evidence="2" type="primary">Ppp4r3b</name>
    <name evidence="2" type="ORF">CALVIR_R10357</name>
</gene>